<comment type="similarity">
    <text evidence="1">Belongs to the CdaR family.</text>
</comment>
<dbReference type="OrthoDB" id="3190266at2"/>
<feature type="domain" description="RsbT co-antagonist protein RsbRD N-terminal" evidence="3">
    <location>
        <begin position="41"/>
        <end position="176"/>
    </location>
</feature>
<accession>A0A3M9MJV1</accession>
<proteinExistence type="inferred from homology"/>
<dbReference type="Pfam" id="PF14361">
    <property type="entry name" value="RsbRD_N"/>
    <property type="match status" value="1"/>
</dbReference>
<organism evidence="5 6">
    <name type="scientific">Flexivirga caeni</name>
    <dbReference type="NCBI Taxonomy" id="2294115"/>
    <lineage>
        <taxon>Bacteria</taxon>
        <taxon>Bacillati</taxon>
        <taxon>Actinomycetota</taxon>
        <taxon>Actinomycetes</taxon>
        <taxon>Micrococcales</taxon>
        <taxon>Dermacoccaceae</taxon>
        <taxon>Flexivirga</taxon>
    </lineage>
</organism>
<sequence length="428" mass="46993">MSAQTESSAEAAGPLGPGEFGDLVELVRVAEPALDAISWSAAELIISQVPAYGRSADSNIKTQVAHHCKMVFNALLVCLRDNRWARQNDFPATATNALNRVGQGVSLADFMRAFRLGQVTFWRALVRLTDEHDLNRDALLSVATLLMQVIEAGSSVAARAYLEAQQYRLADQDRVRRDLLEDLLVGRDPQIEPRQGMLLALGLAPDAALVVVAARVTSRNDEASVRDAHVALRRLGGISRGLIVPRHGEVVGVIPARGGAQPVVTHLRRVQESLRAHGIQLAIGVSTAREGWRQIVEAYREARVAQEAIGASAGVLGLESMTALDYLMSTQNETAQRLVDPRIRSFVKDELAGEGTFLKTLKAYVAADLNAKVAADQLHLHVNTVYYRLERISERTGQDLRRLPQVLNLMVAVRILQERVDRPDTRHQ</sequence>
<evidence type="ECO:0000313" key="6">
    <source>
        <dbReference type="Proteomes" id="UP000271678"/>
    </source>
</evidence>
<dbReference type="RefSeq" id="WP_123269336.1">
    <property type="nucleotide sequence ID" value="NZ_RJJQ01000001.1"/>
</dbReference>
<dbReference type="Proteomes" id="UP000271678">
    <property type="component" value="Unassembled WGS sequence"/>
</dbReference>
<dbReference type="InterPro" id="IPR025736">
    <property type="entry name" value="PucR_C-HTH_dom"/>
</dbReference>
<dbReference type="InterPro" id="IPR041522">
    <property type="entry name" value="CdaR_GGDEF"/>
</dbReference>
<dbReference type="Pfam" id="PF17853">
    <property type="entry name" value="GGDEF_2"/>
    <property type="match status" value="1"/>
</dbReference>
<dbReference type="PANTHER" id="PTHR33744:SF7">
    <property type="entry name" value="PUCR FAMILY TRANSCRIPTIONAL REGULATOR"/>
    <property type="match status" value="1"/>
</dbReference>
<dbReference type="InterPro" id="IPR042070">
    <property type="entry name" value="PucR_C-HTH_sf"/>
</dbReference>
<keyword evidence="6" id="KW-1185">Reference proteome</keyword>
<dbReference type="AlphaFoldDB" id="A0A3M9MJV1"/>
<evidence type="ECO:0000259" key="3">
    <source>
        <dbReference type="Pfam" id="PF14361"/>
    </source>
</evidence>
<feature type="domain" description="CdaR GGDEF-like" evidence="4">
    <location>
        <begin position="200"/>
        <end position="307"/>
    </location>
</feature>
<feature type="domain" description="PucR C-terminal helix-turn-helix" evidence="2">
    <location>
        <begin position="358"/>
        <end position="415"/>
    </location>
</feature>
<dbReference type="Gene3D" id="1.10.10.2840">
    <property type="entry name" value="PucR C-terminal helix-turn-helix domain"/>
    <property type="match status" value="1"/>
</dbReference>
<evidence type="ECO:0000259" key="4">
    <source>
        <dbReference type="Pfam" id="PF17853"/>
    </source>
</evidence>
<protein>
    <submittedName>
        <fullName evidence="5">PucR family transcriptional regulator</fullName>
    </submittedName>
</protein>
<dbReference type="EMBL" id="RJJQ01000001">
    <property type="protein sequence ID" value="RNI25143.1"/>
    <property type="molecule type" value="Genomic_DNA"/>
</dbReference>
<dbReference type="Pfam" id="PF13556">
    <property type="entry name" value="HTH_30"/>
    <property type="match status" value="1"/>
</dbReference>
<evidence type="ECO:0000313" key="5">
    <source>
        <dbReference type="EMBL" id="RNI25143.1"/>
    </source>
</evidence>
<comment type="caution">
    <text evidence="5">The sequence shown here is derived from an EMBL/GenBank/DDBJ whole genome shotgun (WGS) entry which is preliminary data.</text>
</comment>
<reference evidence="5 6" key="1">
    <citation type="submission" date="2018-11" db="EMBL/GenBank/DDBJ databases">
        <title>Draft genome of Simplicispira Flexivirga sp. BO-16.</title>
        <authorList>
            <person name="Im W.T."/>
        </authorList>
    </citation>
    <scope>NUCLEOTIDE SEQUENCE [LARGE SCALE GENOMIC DNA]</scope>
    <source>
        <strain evidence="5 6">BO-16</strain>
    </source>
</reference>
<dbReference type="PANTHER" id="PTHR33744">
    <property type="entry name" value="CARBOHYDRATE DIACID REGULATOR"/>
    <property type="match status" value="1"/>
</dbReference>
<gene>
    <name evidence="5" type="ORF">EFY87_00370</name>
</gene>
<dbReference type="InterPro" id="IPR051448">
    <property type="entry name" value="CdaR-like_regulators"/>
</dbReference>
<evidence type="ECO:0000256" key="1">
    <source>
        <dbReference type="ARBA" id="ARBA00006754"/>
    </source>
</evidence>
<name>A0A3M9MJV1_9MICO</name>
<dbReference type="InterPro" id="IPR025751">
    <property type="entry name" value="RsbRD_N_dom"/>
</dbReference>
<evidence type="ECO:0000259" key="2">
    <source>
        <dbReference type="Pfam" id="PF13556"/>
    </source>
</evidence>